<accession>A0AAN6YPC3</accession>
<evidence type="ECO:0000313" key="2">
    <source>
        <dbReference type="Proteomes" id="UP001301958"/>
    </source>
</evidence>
<dbReference type="EMBL" id="MU865496">
    <property type="protein sequence ID" value="KAK4222028.1"/>
    <property type="molecule type" value="Genomic_DNA"/>
</dbReference>
<reference evidence="1" key="2">
    <citation type="submission" date="2023-05" db="EMBL/GenBank/DDBJ databases">
        <authorList>
            <consortium name="Lawrence Berkeley National Laboratory"/>
            <person name="Steindorff A."/>
            <person name="Hensen N."/>
            <person name="Bonometti L."/>
            <person name="Westerberg I."/>
            <person name="Brannstrom I.O."/>
            <person name="Guillou S."/>
            <person name="Cros-Aarteil S."/>
            <person name="Calhoun S."/>
            <person name="Haridas S."/>
            <person name="Kuo A."/>
            <person name="Mondo S."/>
            <person name="Pangilinan J."/>
            <person name="Riley R."/>
            <person name="Labutti K."/>
            <person name="Andreopoulos B."/>
            <person name="Lipzen A."/>
            <person name="Chen C."/>
            <person name="Yanf M."/>
            <person name="Daum C."/>
            <person name="Ng V."/>
            <person name="Clum A."/>
            <person name="Ohm R."/>
            <person name="Martin F."/>
            <person name="Silar P."/>
            <person name="Natvig D."/>
            <person name="Lalanne C."/>
            <person name="Gautier V."/>
            <person name="Ament-Velasquez S.L."/>
            <person name="Kruys A."/>
            <person name="Hutchinson M.I."/>
            <person name="Powell A.J."/>
            <person name="Barry K."/>
            <person name="Miller A.N."/>
            <person name="Grigoriev I.V."/>
            <person name="Debuchy R."/>
            <person name="Gladieux P."/>
            <person name="Thoren M.H."/>
            <person name="Johannesson H."/>
        </authorList>
    </citation>
    <scope>NUCLEOTIDE SEQUENCE</scope>
    <source>
        <strain evidence="1">CBS 990.96</strain>
    </source>
</reference>
<protein>
    <submittedName>
        <fullName evidence="1">C-factor</fullName>
    </submittedName>
</protein>
<dbReference type="InterPro" id="IPR002347">
    <property type="entry name" value="SDR_fam"/>
</dbReference>
<dbReference type="GO" id="GO:0016616">
    <property type="term" value="F:oxidoreductase activity, acting on the CH-OH group of donors, NAD or NADP as acceptor"/>
    <property type="evidence" value="ECO:0007669"/>
    <property type="project" value="TreeGrafter"/>
</dbReference>
<gene>
    <name evidence="1" type="ORF">QBC38DRAFT_490847</name>
</gene>
<reference evidence="1" key="1">
    <citation type="journal article" date="2023" name="Mol. Phylogenet. Evol.">
        <title>Genome-scale phylogeny and comparative genomics of the fungal order Sordariales.</title>
        <authorList>
            <person name="Hensen N."/>
            <person name="Bonometti L."/>
            <person name="Westerberg I."/>
            <person name="Brannstrom I.O."/>
            <person name="Guillou S."/>
            <person name="Cros-Aarteil S."/>
            <person name="Calhoun S."/>
            <person name="Haridas S."/>
            <person name="Kuo A."/>
            <person name="Mondo S."/>
            <person name="Pangilinan J."/>
            <person name="Riley R."/>
            <person name="LaButti K."/>
            <person name="Andreopoulos B."/>
            <person name="Lipzen A."/>
            <person name="Chen C."/>
            <person name="Yan M."/>
            <person name="Daum C."/>
            <person name="Ng V."/>
            <person name="Clum A."/>
            <person name="Steindorff A."/>
            <person name="Ohm R.A."/>
            <person name="Martin F."/>
            <person name="Silar P."/>
            <person name="Natvig D.O."/>
            <person name="Lalanne C."/>
            <person name="Gautier V."/>
            <person name="Ament-Velasquez S.L."/>
            <person name="Kruys A."/>
            <person name="Hutchinson M.I."/>
            <person name="Powell A.J."/>
            <person name="Barry K."/>
            <person name="Miller A.N."/>
            <person name="Grigoriev I.V."/>
            <person name="Debuchy R."/>
            <person name="Gladieux P."/>
            <person name="Hiltunen Thoren M."/>
            <person name="Johannesson H."/>
        </authorList>
    </citation>
    <scope>NUCLEOTIDE SEQUENCE</scope>
    <source>
        <strain evidence="1">CBS 990.96</strain>
    </source>
</reference>
<dbReference type="Gene3D" id="3.40.50.720">
    <property type="entry name" value="NAD(P)-binding Rossmann-like Domain"/>
    <property type="match status" value="1"/>
</dbReference>
<dbReference type="InterPro" id="IPR052184">
    <property type="entry name" value="SDR_enzymes"/>
</dbReference>
<dbReference type="AlphaFoldDB" id="A0AAN6YPC3"/>
<dbReference type="PANTHER" id="PTHR45458:SF1">
    <property type="entry name" value="SHORT CHAIN DEHYDROGENASE"/>
    <property type="match status" value="1"/>
</dbReference>
<keyword evidence="2" id="KW-1185">Reference proteome</keyword>
<sequence>MPVYCITGSNRGIGLEFVRQLAQNPDNTLLVGVRSLSSDLNDLEAVTSKNPSAHILELDVSSEDSIKAFVKFAEDILQAKNKKIDYLLNSAGVNIASTHNSLNLVSENVHAQIAINVLGPAQLTASLLKAGLLSNDVRVLNMTSGLGSAQLSIDNKSNQCAGYSISKAGLNMLSIHQAHDLRAHLPGVVVGLMDPGWVKTRLGGSEALVEPKHSVEGMLSILHGLKDEDNGSFFHYDGKRVPW</sequence>
<organism evidence="1 2">
    <name type="scientific">Podospora fimiseda</name>
    <dbReference type="NCBI Taxonomy" id="252190"/>
    <lineage>
        <taxon>Eukaryota</taxon>
        <taxon>Fungi</taxon>
        <taxon>Dikarya</taxon>
        <taxon>Ascomycota</taxon>
        <taxon>Pezizomycotina</taxon>
        <taxon>Sordariomycetes</taxon>
        <taxon>Sordariomycetidae</taxon>
        <taxon>Sordariales</taxon>
        <taxon>Podosporaceae</taxon>
        <taxon>Podospora</taxon>
    </lineage>
</organism>
<comment type="caution">
    <text evidence="1">The sequence shown here is derived from an EMBL/GenBank/DDBJ whole genome shotgun (WGS) entry which is preliminary data.</text>
</comment>
<dbReference type="Proteomes" id="UP001301958">
    <property type="component" value="Unassembled WGS sequence"/>
</dbReference>
<dbReference type="PRINTS" id="PR00081">
    <property type="entry name" value="GDHRDH"/>
</dbReference>
<dbReference type="InterPro" id="IPR036291">
    <property type="entry name" value="NAD(P)-bd_dom_sf"/>
</dbReference>
<dbReference type="SUPFAM" id="SSF51735">
    <property type="entry name" value="NAD(P)-binding Rossmann-fold domains"/>
    <property type="match status" value="1"/>
</dbReference>
<evidence type="ECO:0000313" key="1">
    <source>
        <dbReference type="EMBL" id="KAK4222028.1"/>
    </source>
</evidence>
<name>A0AAN6YPC3_9PEZI</name>
<dbReference type="PANTHER" id="PTHR45458">
    <property type="entry name" value="SHORT-CHAIN DEHYDROGENASE/REDUCTASE SDR"/>
    <property type="match status" value="1"/>
</dbReference>
<proteinExistence type="predicted"/>
<dbReference type="CDD" id="cd05325">
    <property type="entry name" value="carb_red_sniffer_like_SDR_c"/>
    <property type="match status" value="1"/>
</dbReference>
<dbReference type="Pfam" id="PF00106">
    <property type="entry name" value="adh_short"/>
    <property type="match status" value="1"/>
</dbReference>